<comment type="caution">
    <text evidence="9">The sequence shown here is derived from an EMBL/GenBank/DDBJ whole genome shotgun (WGS) entry which is preliminary data.</text>
</comment>
<dbReference type="GO" id="GO:0016020">
    <property type="term" value="C:membrane"/>
    <property type="evidence" value="ECO:0007669"/>
    <property type="project" value="UniProtKB-SubCell"/>
</dbReference>
<dbReference type="Proteomes" id="UP001190700">
    <property type="component" value="Unassembled WGS sequence"/>
</dbReference>
<dbReference type="PANTHER" id="PTHR48041:SF91">
    <property type="entry name" value="ABC TRANSPORTER G FAMILY MEMBER 28"/>
    <property type="match status" value="1"/>
</dbReference>
<dbReference type="InterPro" id="IPR050352">
    <property type="entry name" value="ABCG_transporters"/>
</dbReference>
<keyword evidence="6 7" id="KW-0472">Membrane</keyword>
<dbReference type="InterPro" id="IPR011992">
    <property type="entry name" value="EF-hand-dom_pair"/>
</dbReference>
<dbReference type="GO" id="GO:0140359">
    <property type="term" value="F:ABC-type transporter activity"/>
    <property type="evidence" value="ECO:0007669"/>
    <property type="project" value="InterPro"/>
</dbReference>
<evidence type="ECO:0000256" key="2">
    <source>
        <dbReference type="ARBA" id="ARBA00022448"/>
    </source>
</evidence>
<dbReference type="Pfam" id="PF01061">
    <property type="entry name" value="ABC2_membrane"/>
    <property type="match status" value="1"/>
</dbReference>
<evidence type="ECO:0000256" key="6">
    <source>
        <dbReference type="ARBA" id="ARBA00023136"/>
    </source>
</evidence>
<name>A0AAE0KYE0_9CHLO</name>
<keyword evidence="5 7" id="KW-1133">Transmembrane helix</keyword>
<evidence type="ECO:0000259" key="8">
    <source>
        <dbReference type="PROSITE" id="PS50222"/>
    </source>
</evidence>
<evidence type="ECO:0000313" key="9">
    <source>
        <dbReference type="EMBL" id="KAK3265202.1"/>
    </source>
</evidence>
<dbReference type="EMBL" id="LGRX02014075">
    <property type="protein sequence ID" value="KAK3265202.1"/>
    <property type="molecule type" value="Genomic_DNA"/>
</dbReference>
<evidence type="ECO:0000256" key="1">
    <source>
        <dbReference type="ARBA" id="ARBA00004141"/>
    </source>
</evidence>
<sequence length="557" mass="62956">MAFYGSTSQSIQYFNDLGKPLPEFVNPAEHILDCTNAEYTPMSLPNFWKFRRLWVFYRSLPIVFHNSTGDHQMQLLQLTGYLLMVTMTLAIPPLKTFAERVLSSDRTFKSFLEIFADFSGCIDLANLGDFNLQDLLQREMSASFDANKGPGKNLIIAITEAANQLSDTRWIRNLHTEFAFRCEGHKGNIGIKDSAQSQHAMFSLTRVEALDVFKVMGFDKVFGQTMCEAILDIVISIPHNMPAEIQPSDDTIPYFEITRFLILLISQMMPDDEIDELCSERFFYSADTDRDGELSVDELAEVIGQLFLVDFIRFVPQVGQARFKQMVVKPMHTLLLAAAPGDQVTYRHYKNFMEMRIALREHVKESAGTSSKNLVDGYANAEDLQRMTAEPMTLGFLAQLDILCRRGFYAWSRDSQMVKSVITLAIALPFIISILYINAEISQEKFQDVASLCFISLITSMSSPLSSTVLAFPAERAIVMREYTNGCYDILPFYISKIILLITTRCLSSIVLSFMLYFFVELHAGGANFDGFMSLFGVLFSIVIFACMTGLSLGIIR</sequence>
<keyword evidence="10" id="KW-1185">Reference proteome</keyword>
<keyword evidence="3 7" id="KW-0812">Transmembrane</keyword>
<evidence type="ECO:0000256" key="3">
    <source>
        <dbReference type="ARBA" id="ARBA00022692"/>
    </source>
</evidence>
<dbReference type="InterPro" id="IPR018247">
    <property type="entry name" value="EF_Hand_1_Ca_BS"/>
</dbReference>
<feature type="transmembrane region" description="Helical" evidence="7">
    <location>
        <begin position="498"/>
        <end position="520"/>
    </location>
</feature>
<evidence type="ECO:0000256" key="4">
    <source>
        <dbReference type="ARBA" id="ARBA00022837"/>
    </source>
</evidence>
<evidence type="ECO:0000256" key="5">
    <source>
        <dbReference type="ARBA" id="ARBA00022989"/>
    </source>
</evidence>
<dbReference type="InterPro" id="IPR002048">
    <property type="entry name" value="EF_hand_dom"/>
</dbReference>
<keyword evidence="2" id="KW-0813">Transport</keyword>
<feature type="transmembrane region" description="Helical" evidence="7">
    <location>
        <begin position="532"/>
        <end position="556"/>
    </location>
</feature>
<dbReference type="PROSITE" id="PS00018">
    <property type="entry name" value="EF_HAND_1"/>
    <property type="match status" value="1"/>
</dbReference>
<protein>
    <recommendedName>
        <fullName evidence="8">EF-hand domain-containing protein</fullName>
    </recommendedName>
</protein>
<evidence type="ECO:0000313" key="10">
    <source>
        <dbReference type="Proteomes" id="UP001190700"/>
    </source>
</evidence>
<dbReference type="PANTHER" id="PTHR48041">
    <property type="entry name" value="ABC TRANSPORTER G FAMILY MEMBER 28"/>
    <property type="match status" value="1"/>
</dbReference>
<evidence type="ECO:0000256" key="7">
    <source>
        <dbReference type="SAM" id="Phobius"/>
    </source>
</evidence>
<dbReference type="InterPro" id="IPR013525">
    <property type="entry name" value="ABC2_TM"/>
</dbReference>
<feature type="domain" description="EF-hand" evidence="8">
    <location>
        <begin position="274"/>
        <end position="309"/>
    </location>
</feature>
<gene>
    <name evidence="9" type="ORF">CYMTET_26095</name>
</gene>
<proteinExistence type="predicted"/>
<feature type="transmembrane region" description="Helical" evidence="7">
    <location>
        <begin position="417"/>
        <end position="437"/>
    </location>
</feature>
<dbReference type="PROSITE" id="PS50222">
    <property type="entry name" value="EF_HAND_2"/>
    <property type="match status" value="1"/>
</dbReference>
<keyword evidence="4" id="KW-0106">Calcium</keyword>
<reference evidence="9 10" key="1">
    <citation type="journal article" date="2015" name="Genome Biol. Evol.">
        <title>Comparative Genomics of a Bacterivorous Green Alga Reveals Evolutionary Causalities and Consequences of Phago-Mixotrophic Mode of Nutrition.</title>
        <authorList>
            <person name="Burns J.A."/>
            <person name="Paasch A."/>
            <person name="Narechania A."/>
            <person name="Kim E."/>
        </authorList>
    </citation>
    <scope>NUCLEOTIDE SEQUENCE [LARGE SCALE GENOMIC DNA]</scope>
    <source>
        <strain evidence="9 10">PLY_AMNH</strain>
    </source>
</reference>
<dbReference type="GO" id="GO:0005509">
    <property type="term" value="F:calcium ion binding"/>
    <property type="evidence" value="ECO:0007669"/>
    <property type="project" value="InterPro"/>
</dbReference>
<comment type="subcellular location">
    <subcellularLocation>
        <location evidence="1">Membrane</location>
        <topology evidence="1">Multi-pass membrane protein</topology>
    </subcellularLocation>
</comment>
<accession>A0AAE0KYE0</accession>
<dbReference type="AlphaFoldDB" id="A0AAE0KYE0"/>
<dbReference type="SUPFAM" id="SSF47473">
    <property type="entry name" value="EF-hand"/>
    <property type="match status" value="1"/>
</dbReference>
<organism evidence="9 10">
    <name type="scientific">Cymbomonas tetramitiformis</name>
    <dbReference type="NCBI Taxonomy" id="36881"/>
    <lineage>
        <taxon>Eukaryota</taxon>
        <taxon>Viridiplantae</taxon>
        <taxon>Chlorophyta</taxon>
        <taxon>Pyramimonadophyceae</taxon>
        <taxon>Pyramimonadales</taxon>
        <taxon>Pyramimonadaceae</taxon>
        <taxon>Cymbomonas</taxon>
    </lineage>
</organism>